<evidence type="ECO:0000259" key="1">
    <source>
        <dbReference type="Pfam" id="PF04480"/>
    </source>
</evidence>
<dbReference type="GO" id="GO:0004519">
    <property type="term" value="F:endonuclease activity"/>
    <property type="evidence" value="ECO:0007669"/>
    <property type="project" value="UniProtKB-KW"/>
</dbReference>
<dbReference type="OrthoDB" id="9798754at2"/>
<gene>
    <name evidence="2" type="ORF">FJM65_08395</name>
</gene>
<evidence type="ECO:0000313" key="3">
    <source>
        <dbReference type="Proteomes" id="UP000316727"/>
    </source>
</evidence>
<dbReference type="PANTHER" id="PTHR38590">
    <property type="entry name" value="BLL0828 PROTEIN"/>
    <property type="match status" value="1"/>
</dbReference>
<keyword evidence="3" id="KW-1185">Reference proteome</keyword>
<dbReference type="CDD" id="cd01038">
    <property type="entry name" value="Endonuclease_DUF559"/>
    <property type="match status" value="1"/>
</dbReference>
<protein>
    <submittedName>
        <fullName evidence="2">Endonuclease domain-containing protein</fullName>
    </submittedName>
</protein>
<name>A0A501WBI4_9BACT</name>
<proteinExistence type="predicted"/>
<dbReference type="RefSeq" id="WP_140621070.1">
    <property type="nucleotide sequence ID" value="NZ_VFRQ01000004.1"/>
</dbReference>
<dbReference type="InterPro" id="IPR047216">
    <property type="entry name" value="Endonuclease_DUF559_bact"/>
</dbReference>
<keyword evidence="2" id="KW-0378">Hydrolase</keyword>
<keyword evidence="2" id="KW-0540">Nuclease</keyword>
<dbReference type="AlphaFoldDB" id="A0A501WBI4"/>
<accession>A0A501WBI4</accession>
<comment type="caution">
    <text evidence="2">The sequence shown here is derived from an EMBL/GenBank/DDBJ whole genome shotgun (WGS) entry which is preliminary data.</text>
</comment>
<feature type="domain" description="DUF559" evidence="1">
    <location>
        <begin position="11"/>
        <end position="113"/>
    </location>
</feature>
<dbReference type="Gene3D" id="3.40.960.10">
    <property type="entry name" value="VSR Endonuclease"/>
    <property type="match status" value="1"/>
</dbReference>
<dbReference type="EMBL" id="VFRQ01000004">
    <property type="protein sequence ID" value="TPE44177.1"/>
    <property type="molecule type" value="Genomic_DNA"/>
</dbReference>
<keyword evidence="2" id="KW-0255">Endonuclease</keyword>
<reference evidence="2 3" key="1">
    <citation type="submission" date="2019-06" db="EMBL/GenBank/DDBJ databases">
        <title>A novel bacterium of genus Pontibacter, isolated from marine sediment.</title>
        <authorList>
            <person name="Huang H."/>
            <person name="Mo K."/>
            <person name="Hu Y."/>
        </authorList>
    </citation>
    <scope>NUCLEOTIDE SEQUENCE [LARGE SCALE GENOMIC DNA]</scope>
    <source>
        <strain evidence="2 3">HB172049</strain>
    </source>
</reference>
<dbReference type="PANTHER" id="PTHR38590:SF1">
    <property type="entry name" value="BLL0828 PROTEIN"/>
    <property type="match status" value="1"/>
</dbReference>
<dbReference type="InterPro" id="IPR007569">
    <property type="entry name" value="DUF559"/>
</dbReference>
<dbReference type="InterPro" id="IPR011335">
    <property type="entry name" value="Restrct_endonuc-II-like"/>
</dbReference>
<organism evidence="2 3">
    <name type="scientific">Pontibacter mangrovi</name>
    <dbReference type="NCBI Taxonomy" id="2589816"/>
    <lineage>
        <taxon>Bacteria</taxon>
        <taxon>Pseudomonadati</taxon>
        <taxon>Bacteroidota</taxon>
        <taxon>Cytophagia</taxon>
        <taxon>Cytophagales</taxon>
        <taxon>Hymenobacteraceae</taxon>
        <taxon>Pontibacter</taxon>
    </lineage>
</organism>
<sequence>MSSNSHYNKSLRTFAKALRSESTKAEVRLWCEVLSKGKTSYTFLRQRPVENYIADFMCKELKLIIEVDGYSHNLKFAEDEGRDKNLEKLGYTTLRFKDEEVMKDLANVERTIRCWIKDSQV</sequence>
<evidence type="ECO:0000313" key="2">
    <source>
        <dbReference type="EMBL" id="TPE44177.1"/>
    </source>
</evidence>
<dbReference type="Pfam" id="PF04480">
    <property type="entry name" value="DUF559"/>
    <property type="match status" value="1"/>
</dbReference>
<dbReference type="SUPFAM" id="SSF52980">
    <property type="entry name" value="Restriction endonuclease-like"/>
    <property type="match status" value="1"/>
</dbReference>
<dbReference type="Proteomes" id="UP000316727">
    <property type="component" value="Unassembled WGS sequence"/>
</dbReference>